<organism evidence="2 3">
    <name type="scientific">Streptomyces collinus (strain DSM 40733 / Tue 365)</name>
    <dbReference type="NCBI Taxonomy" id="1214242"/>
    <lineage>
        <taxon>Bacteria</taxon>
        <taxon>Bacillati</taxon>
        <taxon>Actinomycetota</taxon>
        <taxon>Actinomycetes</taxon>
        <taxon>Kitasatosporales</taxon>
        <taxon>Streptomycetaceae</taxon>
        <taxon>Streptomyces</taxon>
    </lineage>
</organism>
<dbReference type="STRING" id="1214242.B446_31120"/>
<gene>
    <name evidence="2" type="ORF">B446_31120</name>
</gene>
<dbReference type="KEGG" id="sci:B446_31120"/>
<evidence type="ECO:0000256" key="1">
    <source>
        <dbReference type="SAM" id="MobiDB-lite"/>
    </source>
</evidence>
<feature type="compositionally biased region" description="Basic residues" evidence="1">
    <location>
        <begin position="184"/>
        <end position="202"/>
    </location>
</feature>
<reference evidence="3" key="1">
    <citation type="submission" date="2012-10" db="EMBL/GenBank/DDBJ databases">
        <title>The complete genome sequence of Streptomyces collinus Tu 365.</title>
        <authorList>
            <person name="Ruckert C."/>
            <person name="Szczepanowski R."/>
            <person name="Goesmann A."/>
            <person name="Pross E.K."/>
            <person name="Musiol E.M."/>
            <person name="Blin K."/>
            <person name="Wohlleben W."/>
            <person name="Puhler A."/>
            <person name="Weber T."/>
            <person name="Kalinowski J."/>
        </authorList>
    </citation>
    <scope>NUCLEOTIDE SEQUENCE [LARGE SCALE GENOMIC DNA]</scope>
    <source>
        <strain evidence="3">DSM 40733 / Tue 365</strain>
    </source>
</reference>
<proteinExistence type="predicted"/>
<reference evidence="2 3" key="2">
    <citation type="journal article" date="2013" name="J. Biotechnol.">
        <title>Complete genome sequence of the kirromycin producer Streptomyces collinus Tu 365 consisting of a linear chromosome and two linear plasmids.</title>
        <authorList>
            <person name="Ruckert C."/>
            <person name="Szczepanowski R."/>
            <person name="Albersmeier A."/>
            <person name="Goesmann A."/>
            <person name="Iftime D."/>
            <person name="Musiol E.M."/>
            <person name="Blin K."/>
            <person name="Wohlleben W."/>
            <person name="Puhler A."/>
            <person name="Kalinowski J."/>
            <person name="Weber T."/>
        </authorList>
    </citation>
    <scope>NUCLEOTIDE SEQUENCE [LARGE SCALE GENOMIC DNA]</scope>
    <source>
        <strain evidence="3">DSM 40733 / Tue 365</strain>
    </source>
</reference>
<name>S5V0B7_STRC3</name>
<sequence length="281" mass="30522">MVRLLEVAEPLLAGDPERGGTPDGRERGRAALEEAERALALPRPRVPEPDRQRWWAELSLWAAEIRYACGRGPGDLDTLISRLDAVHALATAARTGAEPEPERRELVDLTCELALNLAARWGSGERRELRSADADRVVALLRAVLDGPDRHLVADPTRCRTALGLVLSGRSRGPDHHTPGAARGPRRRPRPAAHRVHGRRPRPGAGARRDLRPGAALPHRTERPRLLRQPAGRARRRRRAGPRPAGPAVPAARGPRAGRSRRRGAGCGRLRSAGGAVRLAA</sequence>
<evidence type="ECO:0000313" key="2">
    <source>
        <dbReference type="EMBL" id="AGS73028.1"/>
    </source>
</evidence>
<feature type="compositionally biased region" description="Low complexity" evidence="1">
    <location>
        <begin position="242"/>
        <end position="255"/>
    </location>
</feature>
<dbReference type="PATRIC" id="fig|1214242.5.peg.6372"/>
<protein>
    <submittedName>
        <fullName evidence="2">Uncharacterized protein</fullName>
    </submittedName>
</protein>
<keyword evidence="3" id="KW-1185">Reference proteome</keyword>
<evidence type="ECO:0000313" key="3">
    <source>
        <dbReference type="Proteomes" id="UP000015423"/>
    </source>
</evidence>
<dbReference type="HOGENOM" id="CLU_990131_0_0_11"/>
<accession>S5V0B7</accession>
<feature type="compositionally biased region" description="Low complexity" evidence="1">
    <location>
        <begin position="268"/>
        <end position="281"/>
    </location>
</feature>
<dbReference type="AlphaFoldDB" id="S5V0B7"/>
<feature type="region of interest" description="Disordered" evidence="1">
    <location>
        <begin position="165"/>
        <end position="281"/>
    </location>
</feature>
<dbReference type="EMBL" id="CP006259">
    <property type="protein sequence ID" value="AGS73028.1"/>
    <property type="molecule type" value="Genomic_DNA"/>
</dbReference>
<dbReference type="Proteomes" id="UP000015423">
    <property type="component" value="Chromosome"/>
</dbReference>